<keyword evidence="2" id="KW-0863">Zinc-finger</keyword>
<dbReference type="EMBL" id="UYJE01007370">
    <property type="protein sequence ID" value="VDI54109.1"/>
    <property type="molecule type" value="Genomic_DNA"/>
</dbReference>
<dbReference type="InterPro" id="IPR007588">
    <property type="entry name" value="Znf_FLYWCH"/>
</dbReference>
<feature type="domain" description="FLYWCH-type" evidence="4">
    <location>
        <begin position="12"/>
        <end position="66"/>
    </location>
</feature>
<dbReference type="Proteomes" id="UP000596742">
    <property type="component" value="Unassembled WGS sequence"/>
</dbReference>
<sequence>MANAQLQVKSNTNRLGNKNLVHSGFKFQAKNKRGIRTYWKCSTANCPVTINTLNNIPTKVSANHNHGSDHMQLKVDDVLQRMKVRCTNELTPIPTIYEEELVKLRTDDWNDDIQELVENIPTFPSCKNTMYNKRKKNLPVLPNTVDQINIDGIWSRTTKGDPFLLTDDSIAYAHLQYAKESNTLISCSYHIC</sequence>
<reference evidence="5" key="1">
    <citation type="submission" date="2018-11" db="EMBL/GenBank/DDBJ databases">
        <authorList>
            <person name="Alioto T."/>
            <person name="Alioto T."/>
        </authorList>
    </citation>
    <scope>NUCLEOTIDE SEQUENCE</scope>
</reference>
<protein>
    <recommendedName>
        <fullName evidence="4">FLYWCH-type domain-containing protein</fullName>
    </recommendedName>
</protein>
<organism evidence="5 6">
    <name type="scientific">Mytilus galloprovincialis</name>
    <name type="common">Mediterranean mussel</name>
    <dbReference type="NCBI Taxonomy" id="29158"/>
    <lineage>
        <taxon>Eukaryota</taxon>
        <taxon>Metazoa</taxon>
        <taxon>Spiralia</taxon>
        <taxon>Lophotrochozoa</taxon>
        <taxon>Mollusca</taxon>
        <taxon>Bivalvia</taxon>
        <taxon>Autobranchia</taxon>
        <taxon>Pteriomorphia</taxon>
        <taxon>Mytilida</taxon>
        <taxon>Mytiloidea</taxon>
        <taxon>Mytilidae</taxon>
        <taxon>Mytilinae</taxon>
        <taxon>Mytilus</taxon>
    </lineage>
</organism>
<dbReference type="OrthoDB" id="9974479at2759"/>
<evidence type="ECO:0000313" key="6">
    <source>
        <dbReference type="Proteomes" id="UP000596742"/>
    </source>
</evidence>
<keyword evidence="6" id="KW-1185">Reference proteome</keyword>
<dbReference type="AlphaFoldDB" id="A0A8B6FV97"/>
<dbReference type="GO" id="GO:0008270">
    <property type="term" value="F:zinc ion binding"/>
    <property type="evidence" value="ECO:0007669"/>
    <property type="project" value="UniProtKB-KW"/>
</dbReference>
<comment type="caution">
    <text evidence="5">The sequence shown here is derived from an EMBL/GenBank/DDBJ whole genome shotgun (WGS) entry which is preliminary data.</text>
</comment>
<evidence type="ECO:0000259" key="4">
    <source>
        <dbReference type="Pfam" id="PF04500"/>
    </source>
</evidence>
<keyword evidence="1" id="KW-0479">Metal-binding</keyword>
<evidence type="ECO:0000313" key="5">
    <source>
        <dbReference type="EMBL" id="VDI54109.1"/>
    </source>
</evidence>
<evidence type="ECO:0000256" key="1">
    <source>
        <dbReference type="ARBA" id="ARBA00022723"/>
    </source>
</evidence>
<keyword evidence="3" id="KW-0862">Zinc</keyword>
<evidence type="ECO:0000256" key="2">
    <source>
        <dbReference type="ARBA" id="ARBA00022771"/>
    </source>
</evidence>
<name>A0A8B6FV97_MYTGA</name>
<gene>
    <name evidence="5" type="ORF">MGAL_10B038808</name>
</gene>
<evidence type="ECO:0000256" key="3">
    <source>
        <dbReference type="ARBA" id="ARBA00022833"/>
    </source>
</evidence>
<proteinExistence type="predicted"/>
<dbReference type="Pfam" id="PF04500">
    <property type="entry name" value="FLYWCH"/>
    <property type="match status" value="1"/>
</dbReference>
<accession>A0A8B6FV97</accession>
<dbReference type="Gene3D" id="2.20.25.240">
    <property type="match status" value="1"/>
</dbReference>